<proteinExistence type="predicted"/>
<evidence type="ECO:0000313" key="1">
    <source>
        <dbReference type="EMBL" id="JAI04165.1"/>
    </source>
</evidence>
<reference evidence="1" key="1">
    <citation type="submission" date="2014-11" db="EMBL/GenBank/DDBJ databases">
        <authorList>
            <person name="Amaro Gonzalez C."/>
        </authorList>
    </citation>
    <scope>NUCLEOTIDE SEQUENCE</scope>
</reference>
<sequence>MQLAVCEFARNVLGWEDANSTGFDPETKHPVVIDMPEHNPGQMGGTMRLGKRRTIFKSSTSVLRRLYGDAEYVD</sequence>
<name>A0A0E9XNB9_ANGAN</name>
<dbReference type="PANTHER" id="PTHR11550:SF0">
    <property type="entry name" value="CTP SYNTHASE-RELATED"/>
    <property type="match status" value="1"/>
</dbReference>
<dbReference type="InterPro" id="IPR029062">
    <property type="entry name" value="Class_I_gatase-like"/>
</dbReference>
<dbReference type="EMBL" id="GBXM01004413">
    <property type="protein sequence ID" value="JAI04165.1"/>
    <property type="molecule type" value="Transcribed_RNA"/>
</dbReference>
<accession>A0A0E9XNB9</accession>
<protein>
    <submittedName>
        <fullName evidence="1">Uncharacterized protein</fullName>
    </submittedName>
</protein>
<dbReference type="GO" id="GO:0042802">
    <property type="term" value="F:identical protein binding"/>
    <property type="evidence" value="ECO:0007669"/>
    <property type="project" value="TreeGrafter"/>
</dbReference>
<dbReference type="GO" id="GO:0019856">
    <property type="term" value="P:pyrimidine nucleobase biosynthetic process"/>
    <property type="evidence" value="ECO:0007669"/>
    <property type="project" value="TreeGrafter"/>
</dbReference>
<dbReference type="GO" id="GO:0005737">
    <property type="term" value="C:cytoplasm"/>
    <property type="evidence" value="ECO:0007669"/>
    <property type="project" value="TreeGrafter"/>
</dbReference>
<dbReference type="GO" id="GO:0006241">
    <property type="term" value="P:CTP biosynthetic process"/>
    <property type="evidence" value="ECO:0007669"/>
    <property type="project" value="TreeGrafter"/>
</dbReference>
<dbReference type="GO" id="GO:0097268">
    <property type="term" value="C:cytoophidium"/>
    <property type="evidence" value="ECO:0007669"/>
    <property type="project" value="TreeGrafter"/>
</dbReference>
<dbReference type="AlphaFoldDB" id="A0A0E9XNB9"/>
<dbReference type="SUPFAM" id="SSF52317">
    <property type="entry name" value="Class I glutamine amidotransferase-like"/>
    <property type="match status" value="1"/>
</dbReference>
<dbReference type="Gene3D" id="3.40.50.880">
    <property type="match status" value="1"/>
</dbReference>
<reference evidence="1" key="2">
    <citation type="journal article" date="2015" name="Fish Shellfish Immunol.">
        <title>Early steps in the European eel (Anguilla anguilla)-Vibrio vulnificus interaction in the gills: Role of the RtxA13 toxin.</title>
        <authorList>
            <person name="Callol A."/>
            <person name="Pajuelo D."/>
            <person name="Ebbesson L."/>
            <person name="Teles M."/>
            <person name="MacKenzie S."/>
            <person name="Amaro C."/>
        </authorList>
    </citation>
    <scope>NUCLEOTIDE SEQUENCE</scope>
</reference>
<dbReference type="PANTHER" id="PTHR11550">
    <property type="entry name" value="CTP SYNTHASE"/>
    <property type="match status" value="1"/>
</dbReference>
<dbReference type="GO" id="GO:0003883">
    <property type="term" value="F:CTP synthase activity"/>
    <property type="evidence" value="ECO:0007669"/>
    <property type="project" value="InterPro"/>
</dbReference>
<dbReference type="InterPro" id="IPR004468">
    <property type="entry name" value="CTP_synthase"/>
</dbReference>
<organism evidence="1">
    <name type="scientific">Anguilla anguilla</name>
    <name type="common">European freshwater eel</name>
    <name type="synonym">Muraena anguilla</name>
    <dbReference type="NCBI Taxonomy" id="7936"/>
    <lineage>
        <taxon>Eukaryota</taxon>
        <taxon>Metazoa</taxon>
        <taxon>Chordata</taxon>
        <taxon>Craniata</taxon>
        <taxon>Vertebrata</taxon>
        <taxon>Euteleostomi</taxon>
        <taxon>Actinopterygii</taxon>
        <taxon>Neopterygii</taxon>
        <taxon>Teleostei</taxon>
        <taxon>Anguilliformes</taxon>
        <taxon>Anguillidae</taxon>
        <taxon>Anguilla</taxon>
    </lineage>
</organism>